<reference evidence="1 2" key="1">
    <citation type="journal article" date="2018" name="Front. Microbiol.">
        <title>Adaptation of the Freshwater Bloom-Forming Cyanobacterium Microcystis aeruginosa to Brackish Water Is Driven by Recent Horizontal Transfer of Sucrose Genes.</title>
        <authorList>
            <person name="Tanabe Y."/>
            <person name="Hodoki Y."/>
            <person name="Sano T."/>
            <person name="Tada K."/>
            <person name="Watanabe M.M."/>
        </authorList>
    </citation>
    <scope>NUCLEOTIDE SEQUENCE [LARGE SCALE GENOMIC DNA]</scope>
    <source>
        <strain evidence="1 2">Sj</strain>
    </source>
</reference>
<name>A0A2Z6UP45_MICAE</name>
<evidence type="ECO:0000313" key="2">
    <source>
        <dbReference type="Proteomes" id="UP000248272"/>
    </source>
</evidence>
<accession>A0A2Z6UP45</accession>
<dbReference type="InterPro" id="IPR013321">
    <property type="entry name" value="Arc_rbn_hlx_hlx"/>
</dbReference>
<protein>
    <submittedName>
        <fullName evidence="1">Uncharacterized protein</fullName>
    </submittedName>
</protein>
<evidence type="ECO:0000313" key="1">
    <source>
        <dbReference type="EMBL" id="GBL09481.1"/>
    </source>
</evidence>
<gene>
    <name evidence="1" type="ORF">MSj_00960</name>
</gene>
<proteinExistence type="predicted"/>
<dbReference type="SUPFAM" id="SSF47598">
    <property type="entry name" value="Ribbon-helix-helix"/>
    <property type="match status" value="1"/>
</dbReference>
<dbReference type="Proteomes" id="UP000248272">
    <property type="component" value="Unassembled WGS sequence"/>
</dbReference>
<dbReference type="Gene3D" id="1.10.1220.10">
    <property type="entry name" value="Met repressor-like"/>
    <property type="match status" value="1"/>
</dbReference>
<organism evidence="1 2">
    <name type="scientific">Microcystis aeruginosa Sj</name>
    <dbReference type="NCBI Taxonomy" id="1979544"/>
    <lineage>
        <taxon>Bacteria</taxon>
        <taxon>Bacillati</taxon>
        <taxon>Cyanobacteriota</taxon>
        <taxon>Cyanophyceae</taxon>
        <taxon>Oscillatoriophycideae</taxon>
        <taxon>Chroococcales</taxon>
        <taxon>Microcystaceae</taxon>
        <taxon>Microcystis</taxon>
    </lineage>
</organism>
<dbReference type="EMBL" id="BDSG01000016">
    <property type="protein sequence ID" value="GBL09481.1"/>
    <property type="molecule type" value="Genomic_DNA"/>
</dbReference>
<dbReference type="GO" id="GO:0006355">
    <property type="term" value="P:regulation of DNA-templated transcription"/>
    <property type="evidence" value="ECO:0007669"/>
    <property type="project" value="InterPro"/>
</dbReference>
<comment type="caution">
    <text evidence="1">The sequence shown here is derived from an EMBL/GenBank/DDBJ whole genome shotgun (WGS) entry which is preliminary data.</text>
</comment>
<dbReference type="InterPro" id="IPR010985">
    <property type="entry name" value="Ribbon_hlx_hlx"/>
</dbReference>
<sequence>MVIVRTHTRVNQFSDMQDKQKVTLYLPPGVHRQLKIKAAIDEESMSGLVEKAIAFYLKYPEKVEEIEATAYGKTYQVHVCPECDAALVMKEDRLRSIKRQPAIVGDEFPIEVPEPVGAQGTTEGEAALVPC</sequence>
<dbReference type="AlphaFoldDB" id="A0A2Z6UP45"/>